<sequence length="495" mass="57583">MCQFCRTQGRHVYEANREGIKEHYRKSHFMCEAPECVAEGFAVFANAIDLNDHYIHFHGKEISAAELEQIKENSGYISLRDNQEPTQFTINRRNTRETFVPNSTSGNKNHPISFINTLISFPELPRTRVPVAKVSPEAKKRVNTKISDKIGGKINSISFPPLPKSNLAQNIKTETKKTRSKTDIYLDRLIKGGNESTKKIANSKKFAKIKRFDMFDENKPKPIPFSYEQLPERHANLHKRLKQLGGSAKFKKFRELYFKFTAENLPAEDFCYKYLSVFGVNEHSMISLYEIVRLITIESKSDKLYKVCLKTDFSKFTKKNIIKYNKSKSSDIFLKDKFLQKDEKIEKQEKIDNLKKSLEDLDLKEEIIERIDIENLYSRKLQNFDVNKNQSFFKILAKFFAMELIVRLKNNQIFPSEDKLKKLQEEAIIFSNFIKKENGGSSPNLLAVRKLDSFKALRKSTAENVAGVVDIYRQKKSSSFWLKHSVELDFLKIDF</sequence>
<evidence type="ECO:0000259" key="2">
    <source>
        <dbReference type="Pfam" id="PF23202"/>
    </source>
</evidence>
<evidence type="ECO:0000259" key="3">
    <source>
        <dbReference type="Pfam" id="PF23230"/>
    </source>
</evidence>
<accession>A0ABV2AII4</accession>
<keyword evidence="1" id="KW-0175">Coiled coil</keyword>
<dbReference type="PANTHER" id="PTHR22938">
    <property type="entry name" value="ZINC FINGER PROTEIN 598"/>
    <property type="match status" value="1"/>
</dbReference>
<protein>
    <recommendedName>
        <fullName evidence="6">C2H2-type domain-containing protein</fullName>
    </recommendedName>
</protein>
<name>A0ABV2AII4_9EUKA</name>
<dbReference type="PANTHER" id="PTHR22938:SF0">
    <property type="entry name" value="E3 UBIQUITIN-PROTEIN LIGASE ZNF598"/>
    <property type="match status" value="1"/>
</dbReference>
<dbReference type="Proteomes" id="UP001439008">
    <property type="component" value="Unassembled WGS sequence"/>
</dbReference>
<comment type="caution">
    <text evidence="4">The sequence shown here is derived from an EMBL/GenBank/DDBJ whole genome shotgun (WGS) entry which is preliminary data.</text>
</comment>
<dbReference type="EMBL" id="JBDODL010000306">
    <property type="protein sequence ID" value="MES1919486.1"/>
    <property type="molecule type" value="Genomic_DNA"/>
</dbReference>
<dbReference type="Pfam" id="PF23230">
    <property type="entry name" value="zf-C2H2_13"/>
    <property type="match status" value="1"/>
</dbReference>
<dbReference type="Pfam" id="PF23202">
    <property type="entry name" value="PAH_ZNF598"/>
    <property type="match status" value="1"/>
</dbReference>
<feature type="domain" description="ZNF598/HEL2 C2H2 zinc finger" evidence="3">
    <location>
        <begin position="10"/>
        <end position="53"/>
    </location>
</feature>
<evidence type="ECO:0008006" key="6">
    <source>
        <dbReference type="Google" id="ProtNLM"/>
    </source>
</evidence>
<feature type="coiled-coil region" evidence="1">
    <location>
        <begin position="344"/>
        <end position="371"/>
    </location>
</feature>
<evidence type="ECO:0000313" key="5">
    <source>
        <dbReference type="Proteomes" id="UP001439008"/>
    </source>
</evidence>
<proteinExistence type="predicted"/>
<dbReference type="InterPro" id="IPR056437">
    <property type="entry name" value="Znf-C2H2_ZNF598/HEL2"/>
</dbReference>
<keyword evidence="5" id="KW-1185">Reference proteome</keyword>
<dbReference type="InterPro" id="IPR057634">
    <property type="entry name" value="PAH_ZNF598/HEL2"/>
</dbReference>
<evidence type="ECO:0000313" key="4">
    <source>
        <dbReference type="EMBL" id="MES1919486.1"/>
    </source>
</evidence>
<feature type="domain" description="ZNF598/HEL2 PAH" evidence="2">
    <location>
        <begin position="232"/>
        <end position="308"/>
    </location>
</feature>
<organism evidence="4 5">
    <name type="scientific">Bonamia ostreae</name>
    <dbReference type="NCBI Taxonomy" id="126728"/>
    <lineage>
        <taxon>Eukaryota</taxon>
        <taxon>Sar</taxon>
        <taxon>Rhizaria</taxon>
        <taxon>Endomyxa</taxon>
        <taxon>Ascetosporea</taxon>
        <taxon>Haplosporida</taxon>
        <taxon>Bonamia</taxon>
    </lineage>
</organism>
<evidence type="ECO:0000256" key="1">
    <source>
        <dbReference type="SAM" id="Coils"/>
    </source>
</evidence>
<reference evidence="4 5" key="1">
    <citation type="journal article" date="2024" name="BMC Biol.">
        <title>Comparative genomics of Ascetosporea gives new insight into the evolutionary basis for animal parasitism in Rhizaria.</title>
        <authorList>
            <person name="Hiltunen Thoren M."/>
            <person name="Onut-Brannstrom I."/>
            <person name="Alfjorden A."/>
            <person name="Peckova H."/>
            <person name="Swords F."/>
            <person name="Hooper C."/>
            <person name="Holzer A.S."/>
            <person name="Bass D."/>
            <person name="Burki F."/>
        </authorList>
    </citation>
    <scope>NUCLEOTIDE SEQUENCE [LARGE SCALE GENOMIC DNA]</scope>
    <source>
        <strain evidence="4">20-A016</strain>
    </source>
</reference>
<dbReference type="InterPro" id="IPR044288">
    <property type="entry name" value="ZNF598/HEL2"/>
</dbReference>
<gene>
    <name evidence="4" type="ORF">MHBO_001310</name>
</gene>